<comment type="caution">
    <text evidence="2">The sequence shown here is derived from an EMBL/GenBank/DDBJ whole genome shotgun (WGS) entry which is preliminary data.</text>
</comment>
<sequence length="29" mass="3134">QFPHLTLEERDILPGAGSGDRVPGNGNRM</sequence>
<dbReference type="EMBL" id="LXQA010168354">
    <property type="protein sequence ID" value="MCI28834.1"/>
    <property type="molecule type" value="Genomic_DNA"/>
</dbReference>
<name>A0A392QY89_9FABA</name>
<evidence type="ECO:0000313" key="2">
    <source>
        <dbReference type="EMBL" id="MCI28834.1"/>
    </source>
</evidence>
<evidence type="ECO:0000256" key="1">
    <source>
        <dbReference type="SAM" id="MobiDB-lite"/>
    </source>
</evidence>
<reference evidence="2 3" key="1">
    <citation type="journal article" date="2018" name="Front. Plant Sci.">
        <title>Red Clover (Trifolium pratense) and Zigzag Clover (T. medium) - A Picture of Genomic Similarities and Differences.</title>
        <authorList>
            <person name="Dluhosova J."/>
            <person name="Istvanek J."/>
            <person name="Nedelnik J."/>
            <person name="Repkova J."/>
        </authorList>
    </citation>
    <scope>NUCLEOTIDE SEQUENCE [LARGE SCALE GENOMIC DNA]</scope>
    <source>
        <strain evidence="3">cv. 10/8</strain>
        <tissue evidence="2">Leaf</tissue>
    </source>
</reference>
<accession>A0A392QY89</accession>
<feature type="region of interest" description="Disordered" evidence="1">
    <location>
        <begin position="1"/>
        <end position="29"/>
    </location>
</feature>
<dbReference type="Proteomes" id="UP000265520">
    <property type="component" value="Unassembled WGS sequence"/>
</dbReference>
<feature type="compositionally biased region" description="Basic and acidic residues" evidence="1">
    <location>
        <begin position="1"/>
        <end position="12"/>
    </location>
</feature>
<dbReference type="AlphaFoldDB" id="A0A392QY89"/>
<keyword evidence="3" id="KW-1185">Reference proteome</keyword>
<proteinExistence type="predicted"/>
<organism evidence="2 3">
    <name type="scientific">Trifolium medium</name>
    <dbReference type="NCBI Taxonomy" id="97028"/>
    <lineage>
        <taxon>Eukaryota</taxon>
        <taxon>Viridiplantae</taxon>
        <taxon>Streptophyta</taxon>
        <taxon>Embryophyta</taxon>
        <taxon>Tracheophyta</taxon>
        <taxon>Spermatophyta</taxon>
        <taxon>Magnoliopsida</taxon>
        <taxon>eudicotyledons</taxon>
        <taxon>Gunneridae</taxon>
        <taxon>Pentapetalae</taxon>
        <taxon>rosids</taxon>
        <taxon>fabids</taxon>
        <taxon>Fabales</taxon>
        <taxon>Fabaceae</taxon>
        <taxon>Papilionoideae</taxon>
        <taxon>50 kb inversion clade</taxon>
        <taxon>NPAAA clade</taxon>
        <taxon>Hologalegina</taxon>
        <taxon>IRL clade</taxon>
        <taxon>Trifolieae</taxon>
        <taxon>Trifolium</taxon>
    </lineage>
</organism>
<protein>
    <submittedName>
        <fullName evidence="2">Uncharacterized protein</fullName>
    </submittedName>
</protein>
<feature type="non-terminal residue" evidence="2">
    <location>
        <position position="1"/>
    </location>
</feature>
<evidence type="ECO:0000313" key="3">
    <source>
        <dbReference type="Proteomes" id="UP000265520"/>
    </source>
</evidence>